<comment type="caution">
    <text evidence="2">The sequence shown here is derived from an EMBL/GenBank/DDBJ whole genome shotgun (WGS) entry which is preliminary data.</text>
</comment>
<name>A0AAV5UNP6_9BILA</name>
<organism evidence="2 3">
    <name type="scientific">Pristionchus fissidentatus</name>
    <dbReference type="NCBI Taxonomy" id="1538716"/>
    <lineage>
        <taxon>Eukaryota</taxon>
        <taxon>Metazoa</taxon>
        <taxon>Ecdysozoa</taxon>
        <taxon>Nematoda</taxon>
        <taxon>Chromadorea</taxon>
        <taxon>Rhabditida</taxon>
        <taxon>Rhabditina</taxon>
        <taxon>Diplogasteromorpha</taxon>
        <taxon>Diplogasteroidea</taxon>
        <taxon>Neodiplogasteridae</taxon>
        <taxon>Pristionchus</taxon>
    </lineage>
</organism>
<sequence>QRGNDESGHEKNENVVGGASTEAYSKPHFLEVVSIVDGRLDLSLDLRNFPLRVALVDPAIHRNLRLLRGNRRLIGGVHPAADVYSALLTVEREVVQL</sequence>
<reference evidence="2" key="1">
    <citation type="submission" date="2023-10" db="EMBL/GenBank/DDBJ databases">
        <title>Genome assembly of Pristionchus species.</title>
        <authorList>
            <person name="Yoshida K."/>
            <person name="Sommer R.J."/>
        </authorList>
    </citation>
    <scope>NUCLEOTIDE SEQUENCE</scope>
    <source>
        <strain evidence="2">RS5133</strain>
    </source>
</reference>
<proteinExistence type="predicted"/>
<feature type="region of interest" description="Disordered" evidence="1">
    <location>
        <begin position="1"/>
        <end position="20"/>
    </location>
</feature>
<feature type="compositionally biased region" description="Basic and acidic residues" evidence="1">
    <location>
        <begin position="1"/>
        <end position="13"/>
    </location>
</feature>
<feature type="non-terminal residue" evidence="2">
    <location>
        <position position="1"/>
    </location>
</feature>
<dbReference type="EMBL" id="BTSY01000001">
    <property type="protein sequence ID" value="GMT08756.1"/>
    <property type="molecule type" value="Genomic_DNA"/>
</dbReference>
<gene>
    <name evidence="2" type="ORF">PFISCL1PPCAC_53</name>
</gene>
<feature type="non-terminal residue" evidence="2">
    <location>
        <position position="97"/>
    </location>
</feature>
<accession>A0AAV5UNP6</accession>
<dbReference type="AlphaFoldDB" id="A0AAV5UNP6"/>
<keyword evidence="3" id="KW-1185">Reference proteome</keyword>
<evidence type="ECO:0000313" key="3">
    <source>
        <dbReference type="Proteomes" id="UP001432322"/>
    </source>
</evidence>
<evidence type="ECO:0000313" key="2">
    <source>
        <dbReference type="EMBL" id="GMT08756.1"/>
    </source>
</evidence>
<evidence type="ECO:0000256" key="1">
    <source>
        <dbReference type="SAM" id="MobiDB-lite"/>
    </source>
</evidence>
<protein>
    <submittedName>
        <fullName evidence="2">Uncharacterized protein</fullName>
    </submittedName>
</protein>
<dbReference type="Proteomes" id="UP001432322">
    <property type="component" value="Unassembled WGS sequence"/>
</dbReference>